<reference evidence="2 3" key="1">
    <citation type="submission" date="2017-04" db="EMBL/GenBank/DDBJ databases">
        <title>Draft genome sequence of Tuber borchii Vittad., a whitish edible truffle.</title>
        <authorList>
            <consortium name="DOE Joint Genome Institute"/>
            <person name="Murat C."/>
            <person name="Kuo A."/>
            <person name="Barry K.W."/>
            <person name="Clum A."/>
            <person name="Dockter R.B."/>
            <person name="Fauchery L."/>
            <person name="Iotti M."/>
            <person name="Kohler A."/>
            <person name="Labutti K."/>
            <person name="Lindquist E.A."/>
            <person name="Lipzen A."/>
            <person name="Ohm R.A."/>
            <person name="Wang M."/>
            <person name="Grigoriev I.V."/>
            <person name="Zambonelli A."/>
            <person name="Martin F.M."/>
        </authorList>
    </citation>
    <scope>NUCLEOTIDE SEQUENCE [LARGE SCALE GENOMIC DNA]</scope>
    <source>
        <strain evidence="2 3">Tbo3840</strain>
    </source>
</reference>
<proteinExistence type="predicted"/>
<dbReference type="Proteomes" id="UP000244722">
    <property type="component" value="Unassembled WGS sequence"/>
</dbReference>
<protein>
    <submittedName>
        <fullName evidence="2">Uncharacterized protein</fullName>
    </submittedName>
</protein>
<comment type="caution">
    <text evidence="2">The sequence shown here is derived from an EMBL/GenBank/DDBJ whole genome shotgun (WGS) entry which is preliminary data.</text>
</comment>
<dbReference type="AlphaFoldDB" id="A0A2T6ZS44"/>
<feature type="compositionally biased region" description="Basic and acidic residues" evidence="1">
    <location>
        <begin position="208"/>
        <end position="226"/>
    </location>
</feature>
<sequence length="289" mass="32237">MHSGILPPPLSTITEETPAKPFTVYMDPVLVKRTLEVPPLAPLTTNQGALLRENFDCPSDKPLPIQLSKSEDVESLEAYSDLYDEEMDEQGSTTSEYMDQTPPRKYSKLNQSAHSSTDHATVMLRRSPRKFPQDTLHPRTLLAKRAREVDELEIETPRKRAKAKEKLPSKPPTTTKKTKTPKLAKAVGKRAKTARAPSGRVGTGSDDNDYHCIELSIEDDKPEVLTRRSKMTPKITSKTPKVPKAKSTAKKPAIPTGAKSRKRSARNLNEQTWGPNELEIGEPDELSFM</sequence>
<accession>A0A2T6ZS44</accession>
<feature type="compositionally biased region" description="Polar residues" evidence="1">
    <location>
        <begin position="108"/>
        <end position="119"/>
    </location>
</feature>
<evidence type="ECO:0000313" key="3">
    <source>
        <dbReference type="Proteomes" id="UP000244722"/>
    </source>
</evidence>
<feature type="compositionally biased region" description="Acidic residues" evidence="1">
    <location>
        <begin position="279"/>
        <end position="289"/>
    </location>
</feature>
<evidence type="ECO:0000313" key="2">
    <source>
        <dbReference type="EMBL" id="PUU78286.1"/>
    </source>
</evidence>
<evidence type="ECO:0000256" key="1">
    <source>
        <dbReference type="SAM" id="MobiDB-lite"/>
    </source>
</evidence>
<gene>
    <name evidence="2" type="ORF">B9Z19DRAFT_1084430</name>
</gene>
<organism evidence="2 3">
    <name type="scientific">Tuber borchii</name>
    <name type="common">White truffle</name>
    <dbReference type="NCBI Taxonomy" id="42251"/>
    <lineage>
        <taxon>Eukaryota</taxon>
        <taxon>Fungi</taxon>
        <taxon>Dikarya</taxon>
        <taxon>Ascomycota</taxon>
        <taxon>Pezizomycotina</taxon>
        <taxon>Pezizomycetes</taxon>
        <taxon>Pezizales</taxon>
        <taxon>Tuberaceae</taxon>
        <taxon>Tuber</taxon>
    </lineage>
</organism>
<keyword evidence="3" id="KW-1185">Reference proteome</keyword>
<dbReference type="EMBL" id="NESQ01000125">
    <property type="protein sequence ID" value="PUU78286.1"/>
    <property type="molecule type" value="Genomic_DNA"/>
</dbReference>
<feature type="region of interest" description="Disordered" evidence="1">
    <location>
        <begin position="84"/>
        <end position="289"/>
    </location>
</feature>
<name>A0A2T6ZS44_TUBBO</name>
<feature type="compositionally biased region" description="Basic residues" evidence="1">
    <location>
        <begin position="176"/>
        <end position="193"/>
    </location>
</feature>